<dbReference type="STRING" id="561061.SAMN05660862_0361"/>
<proteinExistence type="inferred from homology"/>
<sequence length="461" mass="51322">MAFAFFCGAIGSCTYVYGQEHHTLKSQKTLNNLWAEVEQRYPGIAAYQYGIEAAVLQEQVVKSNALPEVKVQLQNTYGTYAGSAGAVFPQPGFFNVSGAGMPVTGSALSVNTFGSTTVDWEVFSFGRLQAENRSAKVDTEKKRSDKEGYLIQLKKILAERYIAVLYGELKLQWNGKNVARLAAIREITRGLSAAGLRPAADSLLALSSYNQARGDQAQWRGARAAEEVRLSELVDSRSIDYEAALHKFFITDEVEGTPGNIPAPGQHPTLVGLELEAMRYALEADVQQRNAYPSIRLLGGYAYRGSSINPQGVVSSHWIDGFSNKTNNFLTGVGVTWNLTGGYRGKLKRKSLLQESERVEKLHQQYTQVLAADLRAVEVRRIQQQEQLLQLTQGEKQALAAYDMYLARYRTGLISLSELLQIRLLLEQAENNRLEATYAYWRLLTDQAALTTDFTYIFNNL</sequence>
<evidence type="ECO:0000256" key="1">
    <source>
        <dbReference type="ARBA" id="ARBA00007613"/>
    </source>
</evidence>
<comment type="similarity">
    <text evidence="1">Belongs to the outer membrane factor (OMF) (TC 1.B.17) family.</text>
</comment>
<dbReference type="SUPFAM" id="SSF56954">
    <property type="entry name" value="Outer membrane efflux proteins (OEP)"/>
    <property type="match status" value="1"/>
</dbReference>
<protein>
    <submittedName>
        <fullName evidence="2">Outer membrane protein TolC</fullName>
    </submittedName>
</protein>
<dbReference type="PANTHER" id="PTHR30203">
    <property type="entry name" value="OUTER MEMBRANE CATION EFFLUX PROTEIN"/>
    <property type="match status" value="1"/>
</dbReference>
<organism evidence="2 3">
    <name type="scientific">Sphingobacterium psychroaquaticum</name>
    <dbReference type="NCBI Taxonomy" id="561061"/>
    <lineage>
        <taxon>Bacteria</taxon>
        <taxon>Pseudomonadati</taxon>
        <taxon>Bacteroidota</taxon>
        <taxon>Sphingobacteriia</taxon>
        <taxon>Sphingobacteriales</taxon>
        <taxon>Sphingobacteriaceae</taxon>
        <taxon>Sphingobacterium</taxon>
    </lineage>
</organism>
<dbReference type="GO" id="GO:0015562">
    <property type="term" value="F:efflux transmembrane transporter activity"/>
    <property type="evidence" value="ECO:0007669"/>
    <property type="project" value="InterPro"/>
</dbReference>
<evidence type="ECO:0000313" key="2">
    <source>
        <dbReference type="EMBL" id="SMG08241.1"/>
    </source>
</evidence>
<dbReference type="EMBL" id="FXAU01000001">
    <property type="protein sequence ID" value="SMG08241.1"/>
    <property type="molecule type" value="Genomic_DNA"/>
</dbReference>
<dbReference type="InterPro" id="IPR003423">
    <property type="entry name" value="OMP_efflux"/>
</dbReference>
<dbReference type="PANTHER" id="PTHR30203:SF30">
    <property type="entry name" value="OUTER MEMBRANE PROTEIN-RELATED"/>
    <property type="match status" value="1"/>
</dbReference>
<name>A0A1X7I223_9SPHI</name>
<keyword evidence="3" id="KW-1185">Reference proteome</keyword>
<evidence type="ECO:0000313" key="3">
    <source>
        <dbReference type="Proteomes" id="UP000192980"/>
    </source>
</evidence>
<dbReference type="Proteomes" id="UP000192980">
    <property type="component" value="Unassembled WGS sequence"/>
</dbReference>
<dbReference type="InterPro" id="IPR010131">
    <property type="entry name" value="MdtP/NodT-like"/>
</dbReference>
<dbReference type="Gene3D" id="1.20.1600.10">
    <property type="entry name" value="Outer membrane efflux proteins (OEP)"/>
    <property type="match status" value="1"/>
</dbReference>
<dbReference type="Pfam" id="PF02321">
    <property type="entry name" value="OEP"/>
    <property type="match status" value="2"/>
</dbReference>
<accession>A0A1X7I223</accession>
<dbReference type="AlphaFoldDB" id="A0A1X7I223"/>
<gene>
    <name evidence="2" type="ORF">SAMN05660862_0361</name>
</gene>
<reference evidence="2 3" key="1">
    <citation type="submission" date="2017-04" db="EMBL/GenBank/DDBJ databases">
        <authorList>
            <person name="Afonso C.L."/>
            <person name="Miller P.J."/>
            <person name="Scott M.A."/>
            <person name="Spackman E."/>
            <person name="Goraichik I."/>
            <person name="Dimitrov K.M."/>
            <person name="Suarez D.L."/>
            <person name="Swayne D.E."/>
        </authorList>
    </citation>
    <scope>NUCLEOTIDE SEQUENCE [LARGE SCALE GENOMIC DNA]</scope>
    <source>
        <strain evidence="2 3">DSM 22418</strain>
    </source>
</reference>